<evidence type="ECO:0000313" key="2">
    <source>
        <dbReference type="EMBL" id="PCI98223.1"/>
    </source>
</evidence>
<gene>
    <name evidence="2" type="ORF">COB13_14315</name>
</gene>
<dbReference type="PROSITE" id="PS50943">
    <property type="entry name" value="HTH_CROC1"/>
    <property type="match status" value="1"/>
</dbReference>
<dbReference type="Gene3D" id="1.10.260.40">
    <property type="entry name" value="lambda repressor-like DNA-binding domains"/>
    <property type="match status" value="1"/>
</dbReference>
<dbReference type="InterPro" id="IPR039060">
    <property type="entry name" value="Antitox_HigA"/>
</dbReference>
<dbReference type="PANTHER" id="PTHR40455">
    <property type="entry name" value="ANTITOXIN HIGA"/>
    <property type="match status" value="1"/>
</dbReference>
<dbReference type="AlphaFoldDB" id="A0A2A4YTV7"/>
<feature type="domain" description="HTH cro/C1-type" evidence="1">
    <location>
        <begin position="62"/>
        <end position="114"/>
    </location>
</feature>
<proteinExistence type="predicted"/>
<reference key="1">
    <citation type="submission" date="2017-08" db="EMBL/GenBank/DDBJ databases">
        <title>A dynamic microbial community with high functional redundancy inhabits the cold, oxic subseafloor aquifer.</title>
        <authorList>
            <person name="Tully B.J."/>
            <person name="Wheat C.G."/>
            <person name="Glazer B.T."/>
            <person name="Huber J.A."/>
        </authorList>
    </citation>
    <scope>NUCLEOTIDE SEQUENCE [LARGE SCALE GENOMIC DNA]</scope>
</reference>
<evidence type="ECO:0000259" key="1">
    <source>
        <dbReference type="PROSITE" id="PS50943"/>
    </source>
</evidence>
<protein>
    <recommendedName>
        <fullName evidence="1">HTH cro/C1-type domain-containing protein</fullName>
    </recommendedName>
</protein>
<name>A0A2A4YTV7_9PROT</name>
<dbReference type="SUPFAM" id="SSF47413">
    <property type="entry name" value="lambda repressor-like DNA-binding domains"/>
    <property type="match status" value="1"/>
</dbReference>
<organism evidence="2">
    <name type="scientific">OCS116 cluster bacterium</name>
    <dbReference type="NCBI Taxonomy" id="2030921"/>
    <lineage>
        <taxon>Bacteria</taxon>
        <taxon>Pseudomonadati</taxon>
        <taxon>Pseudomonadota</taxon>
        <taxon>Alphaproteobacteria</taxon>
        <taxon>OCS116 cluster</taxon>
    </lineage>
</organism>
<comment type="caution">
    <text evidence="2">The sequence shown here is derived from an EMBL/GenBank/DDBJ whole genome shotgun (WGS) entry which is preliminary data.</text>
</comment>
<sequence>MPNIAPVNSETSYEAALARSEILMDAELNTPEGDELDILLTLIVAYEDRVYPMKASDPISAIEYTMDQKGFNQSDLAKLIGKSRASDILNRKRGLSRSQAITLYNEWGVSAESLLSA</sequence>
<dbReference type="InterPro" id="IPR001387">
    <property type="entry name" value="Cro/C1-type_HTH"/>
</dbReference>
<dbReference type="GO" id="GO:0006355">
    <property type="term" value="P:regulation of DNA-templated transcription"/>
    <property type="evidence" value="ECO:0007669"/>
    <property type="project" value="InterPro"/>
</dbReference>
<dbReference type="InterPro" id="IPR010982">
    <property type="entry name" value="Lambda_DNA-bd_dom_sf"/>
</dbReference>
<dbReference type="EMBL" id="NVUS01000023">
    <property type="protein sequence ID" value="PCI98223.1"/>
    <property type="molecule type" value="Genomic_DNA"/>
</dbReference>
<dbReference type="GO" id="GO:0001046">
    <property type="term" value="F:core promoter sequence-specific DNA binding"/>
    <property type="evidence" value="ECO:0007669"/>
    <property type="project" value="TreeGrafter"/>
</dbReference>
<dbReference type="PANTHER" id="PTHR40455:SF1">
    <property type="entry name" value="ANTITOXIN HIGA"/>
    <property type="match status" value="1"/>
</dbReference>
<accession>A0A2A4YTV7</accession>
<reference evidence="2" key="2">
    <citation type="journal article" date="2018" name="ISME J.">
        <title>A dynamic microbial community with high functional redundancy inhabits the cold, oxic subseafloor aquifer.</title>
        <authorList>
            <person name="Tully B.J."/>
            <person name="Wheat C.G."/>
            <person name="Glazer B.T."/>
            <person name="Huber J.A."/>
        </authorList>
    </citation>
    <scope>NUCLEOTIDE SEQUENCE</scope>
    <source>
        <strain evidence="2">NORP83</strain>
    </source>
</reference>